<dbReference type="NCBIfam" id="NF012211">
    <property type="entry name" value="tand_rpt_95"/>
    <property type="match status" value="1"/>
</dbReference>
<comment type="caution">
    <text evidence="4">The sequence shown here is derived from an EMBL/GenBank/DDBJ whole genome shotgun (WGS) entry which is preliminary data.</text>
</comment>
<dbReference type="SUPFAM" id="SSF51120">
    <property type="entry name" value="beta-Roll"/>
    <property type="match status" value="1"/>
</dbReference>
<evidence type="ECO:0000313" key="5">
    <source>
        <dbReference type="Proteomes" id="UP001202117"/>
    </source>
</evidence>
<feature type="region of interest" description="Disordered" evidence="2">
    <location>
        <begin position="1"/>
        <end position="20"/>
    </location>
</feature>
<evidence type="ECO:0000259" key="3">
    <source>
        <dbReference type="PROSITE" id="PS50268"/>
    </source>
</evidence>
<dbReference type="Gene3D" id="2.60.40.3440">
    <property type="match status" value="1"/>
</dbReference>
<dbReference type="Pfam" id="PF17963">
    <property type="entry name" value="Big_9"/>
    <property type="match status" value="3"/>
</dbReference>
<feature type="region of interest" description="Disordered" evidence="2">
    <location>
        <begin position="1265"/>
        <end position="1286"/>
    </location>
</feature>
<keyword evidence="1" id="KW-0106">Calcium</keyword>
<dbReference type="Gene3D" id="2.150.10.10">
    <property type="entry name" value="Serralysin-like metalloprotease, C-terminal"/>
    <property type="match status" value="1"/>
</dbReference>
<evidence type="ECO:0000256" key="2">
    <source>
        <dbReference type="SAM" id="MobiDB-lite"/>
    </source>
</evidence>
<dbReference type="Pfam" id="PF00353">
    <property type="entry name" value="HemolysinCabind"/>
    <property type="match status" value="1"/>
</dbReference>
<dbReference type="InterPro" id="IPR001343">
    <property type="entry name" value="Hemolysn_Ca-bd"/>
</dbReference>
<accession>A0ABS9RYS1</accession>
<dbReference type="InterPro" id="IPR019960">
    <property type="entry name" value="T1SS_VCA0849"/>
</dbReference>
<proteinExistence type="predicted"/>
<dbReference type="NCBIfam" id="TIGR03661">
    <property type="entry name" value="T1SS_VCA0849"/>
    <property type="match status" value="1"/>
</dbReference>
<dbReference type="InterPro" id="IPR010221">
    <property type="entry name" value="VCBS_dom"/>
</dbReference>
<dbReference type="Proteomes" id="UP001202117">
    <property type="component" value="Unassembled WGS sequence"/>
</dbReference>
<name>A0ABS9RYS1_9GAMM</name>
<dbReference type="RefSeq" id="WP_240569534.1">
    <property type="nucleotide sequence ID" value="NZ_JAKVPY010000027.1"/>
</dbReference>
<organism evidence="4 5">
    <name type="scientific">Halomonas flagellata</name>
    <dbReference type="NCBI Taxonomy" id="2920385"/>
    <lineage>
        <taxon>Bacteria</taxon>
        <taxon>Pseudomonadati</taxon>
        <taxon>Pseudomonadota</taxon>
        <taxon>Gammaproteobacteria</taxon>
        <taxon>Oceanospirillales</taxon>
        <taxon>Halomonadaceae</taxon>
        <taxon>Halomonas</taxon>
    </lineage>
</organism>
<feature type="compositionally biased region" description="Gly residues" evidence="2">
    <location>
        <begin position="8"/>
        <end position="17"/>
    </location>
</feature>
<reference evidence="4 5" key="1">
    <citation type="submission" date="2022-02" db="EMBL/GenBank/DDBJ databases">
        <title>Halomonas fukangensis sp. nov., a halophilic bacterium isolated from a bulk soil of Kalidium foliatum at Fukang.</title>
        <authorList>
            <person name="Huang Y."/>
        </authorList>
    </citation>
    <scope>NUCLEOTIDE SEQUENCE [LARGE SCALE GENOMIC DNA]</scope>
    <source>
        <strain evidence="4 5">EGI 63088</strain>
    </source>
</reference>
<dbReference type="InterPro" id="IPR011049">
    <property type="entry name" value="Serralysin-like_metalloprot_C"/>
</dbReference>
<protein>
    <submittedName>
        <fullName evidence="4">Ig-like domain-containing protein</fullName>
    </submittedName>
</protein>
<keyword evidence="5" id="KW-1185">Reference proteome</keyword>
<evidence type="ECO:0000313" key="4">
    <source>
        <dbReference type="EMBL" id="MCH4564983.1"/>
    </source>
</evidence>
<dbReference type="NCBIfam" id="TIGR01965">
    <property type="entry name" value="VCBS_repeat"/>
    <property type="match status" value="3"/>
</dbReference>
<dbReference type="PROSITE" id="PS00330">
    <property type="entry name" value="HEMOLYSIN_CALCIUM"/>
    <property type="match status" value="2"/>
</dbReference>
<sequence length="1385" mass="144448">MAKKNGNNGNGGQGGGNSTINQSLTVDDEYAVSEDALFGGLISGVTFFDVMGNDLDDGAGVLYSLDTGEEGEDSVVDLEDADVKYTLEQIESPEGYDPDRSEQGARIWITEDATGNEVVAYDIRPIADELHALAEGETWTDSFIYAIQDGNRPLSWARVTVTVTGSNDAPMLAAGVGAAGEDGAAITINLAALAVDVDSDDDGTSLGYAISTAPGEGSASISGTTLTFDPGADFQNLAEGETREVVIGVTASDSHGATASNDVMITVTGTNDAPSLAAGSGGAGEDSAAIDVDLAALGDDVDSDDDGTSLSYAISGLPSEGAASISGTTLTFDPGSNFQDLAEGETREVVIGVTATDSHGATATNDVTITVTGRNDGLVAIASLVATNQDQAASGVLTTLSPDSSDQLNFALASGPDKGTVSIEADGSFTYTPDAGESGADAFQFSVIDEAGLSSTATVAVEIADRSFEIPDGYDQLFSELSHVANVSTHEPDMYRRKHDISALLDGGYVQVWSSRDGMYWGVFGQRYDASGGAVGPEFKVNTDTWTIDYFPSVTSLEDGGFVVTWTTYGEFGNSIGLYGQRYAEDGTALGGEFQINTTAGSPIDQAVASLDNGGFVVTWSYRDGLSSESDIYGQRFSVDGTLSGSEFLVNSNTDAPQSSSSIGGLNDGGFVVIWASSVQDGSGWGTYGQRYGEDGETNGVEFKINTYVTNNQREPSVVSLSDGGFVVVWESHGQDGSADGIFGQRYNADGTPDERGEFRVNSYTTDYQSSPDVTALADGGFMVTWMSYEQDGSSYGIYGKRYDAEGNGGPEEYLHASTLASQQYPRIAELSDGTIAVAFQDNEVGLVVSLDGEAPTIGDEPASYVASPEVTTSSGYFKILGQGAAGGGQSIAPLDDGGFVIVWRGQDIYGQRYSADGARMGPEFVVNSSTDGSQLNASVASFSGGGFMVTWTSSDEDGDGVYGRRYGADGEAVDEEFRVNSTVANSQTDASTATFDDGSFLVTWVSGGLDVADGVYGQWFDADGTTIGEEFMVSTDTSIRYNAAVSSVLGDGSLVVIWVTQYGTVLGQRFDADRNKIDDEFRISAHTSSEYGLPTITSMSDGGFVVAWSGDDLNRSYSDIFAQRYDAEGLRIGEEFKVNNFIVGGQHSPSVTALSDGGFLITWVSADQDGSGSRIYGQRFDAEGKEEGPEFRLTEEVSDSIYVSSSIVELTDGSLALAYKDGLEISTRVLVEVTEGSTTAKEISGTEGNDVLIGSNVGDTLDGASGDDSLIGGGGDDTLTGGSGHDRFILEPTDDLGVDTLLDFTTGSGEDADVLVVAPLLEGYDPQTSSLADFVQVREENGDSVVSVDRDGAGEAYAAEDVAVLVGVSGIDADSLLANQNLEV</sequence>
<feature type="domain" description="Cadherin" evidence="3">
    <location>
        <begin position="183"/>
        <end position="276"/>
    </location>
</feature>
<dbReference type="EMBL" id="JAKVPY010000027">
    <property type="protein sequence ID" value="MCH4564983.1"/>
    <property type="molecule type" value="Genomic_DNA"/>
</dbReference>
<dbReference type="InterPro" id="IPR018511">
    <property type="entry name" value="Hemolysin-typ_Ca-bd_CS"/>
</dbReference>
<gene>
    <name evidence="4" type="ORF">MKP05_17940</name>
</gene>
<evidence type="ECO:0000256" key="1">
    <source>
        <dbReference type="ARBA" id="ARBA00022837"/>
    </source>
</evidence>
<dbReference type="PROSITE" id="PS50268">
    <property type="entry name" value="CADHERIN_2"/>
    <property type="match status" value="1"/>
</dbReference>
<dbReference type="PRINTS" id="PR00313">
    <property type="entry name" value="CABNDNGRPT"/>
</dbReference>
<dbReference type="InterPro" id="IPR002126">
    <property type="entry name" value="Cadherin-like_dom"/>
</dbReference>